<dbReference type="AlphaFoldDB" id="A0AA86N582"/>
<keyword evidence="3" id="KW-1185">Reference proteome</keyword>
<sequence length="178" mass="21079">MYKPSSTNFVPKETLPPTKLSQNDMRLIVNDQKQHNELLVLNRERNENIYNRQVQRANVKVGNWFEEQQYWDAMEARDCEYDNANSIISNPLVISKELYVTANTDYGKFDKAHIVADKTHMRTKCEFENKEKFLDQTVSHKFFAEETTEKMPTRCLVKPSMNEIKNQYDVKIHEVKLK</sequence>
<proteinExistence type="predicted"/>
<reference evidence="2 3" key="2">
    <citation type="submission" date="2024-07" db="EMBL/GenBank/DDBJ databases">
        <authorList>
            <person name="Akdeniz Z."/>
        </authorList>
    </citation>
    <scope>NUCLEOTIDE SEQUENCE [LARGE SCALE GENOMIC DNA]</scope>
</reference>
<evidence type="ECO:0000313" key="1">
    <source>
        <dbReference type="EMBL" id="CAI9913026.1"/>
    </source>
</evidence>
<organism evidence="1">
    <name type="scientific">Hexamita inflata</name>
    <dbReference type="NCBI Taxonomy" id="28002"/>
    <lineage>
        <taxon>Eukaryota</taxon>
        <taxon>Metamonada</taxon>
        <taxon>Diplomonadida</taxon>
        <taxon>Hexamitidae</taxon>
        <taxon>Hexamitinae</taxon>
        <taxon>Hexamita</taxon>
    </lineage>
</organism>
<accession>A0AA86N582</accession>
<name>A0AA86N582_9EUKA</name>
<reference evidence="1" key="1">
    <citation type="submission" date="2023-06" db="EMBL/GenBank/DDBJ databases">
        <authorList>
            <person name="Kurt Z."/>
        </authorList>
    </citation>
    <scope>NUCLEOTIDE SEQUENCE</scope>
</reference>
<dbReference type="EMBL" id="CATOUU010000013">
    <property type="protein sequence ID" value="CAI9913026.1"/>
    <property type="molecule type" value="Genomic_DNA"/>
</dbReference>
<comment type="caution">
    <text evidence="1">The sequence shown here is derived from an EMBL/GenBank/DDBJ whole genome shotgun (WGS) entry which is preliminary data.</text>
</comment>
<protein>
    <submittedName>
        <fullName evidence="1">Uncharacterized protein</fullName>
    </submittedName>
</protein>
<gene>
    <name evidence="1" type="ORF">HINF_LOCUS671</name>
    <name evidence="2" type="ORF">HINF_LOCUS77075</name>
</gene>
<dbReference type="Proteomes" id="UP001642409">
    <property type="component" value="Unassembled WGS sequence"/>
</dbReference>
<evidence type="ECO:0000313" key="3">
    <source>
        <dbReference type="Proteomes" id="UP001642409"/>
    </source>
</evidence>
<evidence type="ECO:0000313" key="2">
    <source>
        <dbReference type="EMBL" id="CAL6112513.1"/>
    </source>
</evidence>
<dbReference type="EMBL" id="CAXDID020000740">
    <property type="protein sequence ID" value="CAL6112513.1"/>
    <property type="molecule type" value="Genomic_DNA"/>
</dbReference>